<dbReference type="RefSeq" id="XP_016216633.1">
    <property type="nucleotide sequence ID" value="XM_016355497.1"/>
</dbReference>
<proteinExistence type="predicted"/>
<dbReference type="OrthoDB" id="3692311at2759"/>
<gene>
    <name evidence="3" type="ORF">PV09_02453</name>
</gene>
<keyword evidence="2" id="KW-1133">Transmembrane helix</keyword>
<evidence type="ECO:0000256" key="2">
    <source>
        <dbReference type="SAM" id="Phobius"/>
    </source>
</evidence>
<reference evidence="3 4" key="1">
    <citation type="submission" date="2015-01" db="EMBL/GenBank/DDBJ databases">
        <title>The Genome Sequence of Ochroconis gallopava CBS43764.</title>
        <authorList>
            <consortium name="The Broad Institute Genomics Platform"/>
            <person name="Cuomo C."/>
            <person name="de Hoog S."/>
            <person name="Gorbushina A."/>
            <person name="Stielow B."/>
            <person name="Teixiera M."/>
            <person name="Abouelleil A."/>
            <person name="Chapman S.B."/>
            <person name="Priest M."/>
            <person name="Young S.K."/>
            <person name="Wortman J."/>
            <person name="Nusbaum C."/>
            <person name="Birren B."/>
        </authorList>
    </citation>
    <scope>NUCLEOTIDE SEQUENCE [LARGE SCALE GENOMIC DNA]</scope>
    <source>
        <strain evidence="3 4">CBS 43764</strain>
    </source>
</reference>
<dbReference type="VEuPathDB" id="FungiDB:PV09_02453"/>
<keyword evidence="2" id="KW-0812">Transmembrane</keyword>
<feature type="transmembrane region" description="Helical" evidence="2">
    <location>
        <begin position="152"/>
        <end position="174"/>
    </location>
</feature>
<name>A0A0D2AJJ8_9PEZI</name>
<dbReference type="EMBL" id="KN847534">
    <property type="protein sequence ID" value="KIW06765.1"/>
    <property type="molecule type" value="Genomic_DNA"/>
</dbReference>
<sequence length="403" mass="42751">MMLLVATKQQTVALDQCPFGYSFYTCNNSRVVWTGCCLLDPCNTGCPADSQATARNRAATQSFPTASISANMKPRAVESTPGLATDSTISAANTVTRPPSAAKTTSIWSSSTALGGDTSPDNVSKDPSTQTLINLIVDDGNESSSSGSDVPAIVGATVGALVLAALISTVFFCYRRRKFRTRRQRRSEATAYKSEKRNFDIRGAALGLAKPDMARTSREFNRKAPLNACNNSSTYPSVDLPLSLYTLNPALKSKPTSEVAEIPVVTSNISTADSSPRPLECYDPQGQSKAKQSSTWDPNALHHSDASNFDVDPSSSSRLPHAFAYDRHSGHDLSGLASGKTPTIESSSVLPALVSERAADTKQHTGSRQEHRTSRATGATFTPAPGATTVPSIKVIATKANLV</sequence>
<keyword evidence="4" id="KW-1185">Reference proteome</keyword>
<feature type="compositionally biased region" description="Polar residues" evidence="1">
    <location>
        <begin position="285"/>
        <end position="297"/>
    </location>
</feature>
<feature type="region of interest" description="Disordered" evidence="1">
    <location>
        <begin position="358"/>
        <end position="385"/>
    </location>
</feature>
<dbReference type="GeneID" id="27310426"/>
<evidence type="ECO:0000256" key="1">
    <source>
        <dbReference type="SAM" id="MobiDB-lite"/>
    </source>
</evidence>
<keyword evidence="2" id="KW-0472">Membrane</keyword>
<dbReference type="EMBL" id="KN847534">
    <property type="protein sequence ID" value="KIW06764.1"/>
    <property type="molecule type" value="Genomic_DNA"/>
</dbReference>
<dbReference type="HOGENOM" id="CLU_683699_0_0_1"/>
<dbReference type="RefSeq" id="XP_016216634.1">
    <property type="nucleotide sequence ID" value="XM_016355498.1"/>
</dbReference>
<feature type="compositionally biased region" description="Basic and acidic residues" evidence="1">
    <location>
        <begin position="358"/>
        <end position="373"/>
    </location>
</feature>
<accession>A0A0D2AJJ8</accession>
<feature type="compositionally biased region" description="Low complexity" evidence="1">
    <location>
        <begin position="376"/>
        <end position="385"/>
    </location>
</feature>
<organism evidence="3 4">
    <name type="scientific">Verruconis gallopava</name>
    <dbReference type="NCBI Taxonomy" id="253628"/>
    <lineage>
        <taxon>Eukaryota</taxon>
        <taxon>Fungi</taxon>
        <taxon>Dikarya</taxon>
        <taxon>Ascomycota</taxon>
        <taxon>Pezizomycotina</taxon>
        <taxon>Dothideomycetes</taxon>
        <taxon>Pleosporomycetidae</taxon>
        <taxon>Venturiales</taxon>
        <taxon>Sympoventuriaceae</taxon>
        <taxon>Verruconis</taxon>
    </lineage>
</organism>
<evidence type="ECO:0000313" key="4">
    <source>
        <dbReference type="Proteomes" id="UP000053259"/>
    </source>
</evidence>
<dbReference type="AlphaFoldDB" id="A0A0D2AJJ8"/>
<evidence type="ECO:0000313" key="3">
    <source>
        <dbReference type="EMBL" id="KIW06765.1"/>
    </source>
</evidence>
<protein>
    <submittedName>
        <fullName evidence="3">Uncharacterized protein</fullName>
    </submittedName>
</protein>
<feature type="region of interest" description="Disordered" evidence="1">
    <location>
        <begin position="95"/>
        <end position="126"/>
    </location>
</feature>
<dbReference type="Proteomes" id="UP000053259">
    <property type="component" value="Unassembled WGS sequence"/>
</dbReference>
<feature type="region of interest" description="Disordered" evidence="1">
    <location>
        <begin position="269"/>
        <end position="316"/>
    </location>
</feature>